<organism evidence="1 2">
    <name type="scientific">Qiania dongpingensis</name>
    <dbReference type="NCBI Taxonomy" id="2763669"/>
    <lineage>
        <taxon>Bacteria</taxon>
        <taxon>Bacillati</taxon>
        <taxon>Bacillota</taxon>
        <taxon>Clostridia</taxon>
        <taxon>Lachnospirales</taxon>
        <taxon>Lachnospiraceae</taxon>
        <taxon>Qiania</taxon>
    </lineage>
</organism>
<sequence length="118" mass="13697">MRRSRTWSMFDRYRPLIEECAAAGCGAKDIAGMLGEGYDHRSLYDYMGRRGIRTSPKKCGECQYRTTVKNISHTGDIWVCQKYRMQISKRGGTPVQCRKDTVDQIHKILETKYEQADH</sequence>
<protein>
    <submittedName>
        <fullName evidence="1">Uncharacterized protein</fullName>
    </submittedName>
</protein>
<dbReference type="Proteomes" id="UP000515823">
    <property type="component" value="Chromosome"/>
</dbReference>
<dbReference type="KEGG" id="qdo:H9Q78_05500"/>
<evidence type="ECO:0000313" key="2">
    <source>
        <dbReference type="Proteomes" id="UP000515823"/>
    </source>
</evidence>
<dbReference type="EMBL" id="CP060634">
    <property type="protein sequence ID" value="QNM06588.1"/>
    <property type="molecule type" value="Genomic_DNA"/>
</dbReference>
<evidence type="ECO:0000313" key="1">
    <source>
        <dbReference type="EMBL" id="QNM06588.1"/>
    </source>
</evidence>
<dbReference type="AlphaFoldDB" id="A0A7G9G706"/>
<proteinExistence type="predicted"/>
<dbReference type="RefSeq" id="WP_249304138.1">
    <property type="nucleotide sequence ID" value="NZ_CP060634.1"/>
</dbReference>
<name>A0A7G9G706_9FIRM</name>
<accession>A0A7G9G706</accession>
<gene>
    <name evidence="1" type="ORF">H9Q78_05500</name>
</gene>
<keyword evidence="2" id="KW-1185">Reference proteome</keyword>
<reference evidence="1 2" key="1">
    <citation type="submission" date="2020-08" db="EMBL/GenBank/DDBJ databases">
        <authorList>
            <person name="Liu C."/>
            <person name="Sun Q."/>
        </authorList>
    </citation>
    <scope>NUCLEOTIDE SEQUENCE [LARGE SCALE GENOMIC DNA]</scope>
    <source>
        <strain evidence="1 2">NSJ-38</strain>
    </source>
</reference>